<dbReference type="SUPFAM" id="SSF52467">
    <property type="entry name" value="DHS-like NAD/FAD-binding domain"/>
    <property type="match status" value="1"/>
</dbReference>
<comment type="caution">
    <text evidence="4">Lacks conserved residue(s) required for the propagation of feature annotation.</text>
</comment>
<name>A0A4S3K150_9GAMM</name>
<dbReference type="InterPro" id="IPR029035">
    <property type="entry name" value="DHS-like_NAD/FAD-binding_dom"/>
</dbReference>
<evidence type="ECO:0000313" key="7">
    <source>
        <dbReference type="Proteomes" id="UP000295341"/>
    </source>
</evidence>
<sequence length="236" mass="25995">MTPIDLASFQHVVFFTGAGMSAECGVPTYRGSGGIWSQYNYEAYACQRAFDADPVKVLDFHELRRSTVLACPPHAGHHHLARLQAAFAHVDVITQNIDGMFQRAGVRVAAELHGSLWRLRCARHGIRSDEERGAFLERRCADCDAWLQPDITWFEDNVDADVFARAGALVSHADLFVSVGTSGAVWPAAGFAQQARRAGARMIEINPEDNEASQLYDERVRAAASEAIPRLFPIPS</sequence>
<evidence type="ECO:0000256" key="2">
    <source>
        <dbReference type="ARBA" id="ARBA00022679"/>
    </source>
</evidence>
<keyword evidence="2" id="KW-0808">Transferase</keyword>
<dbReference type="AlphaFoldDB" id="A0A4S3K150"/>
<evidence type="ECO:0000259" key="5">
    <source>
        <dbReference type="PROSITE" id="PS50305"/>
    </source>
</evidence>
<dbReference type="PROSITE" id="PS50305">
    <property type="entry name" value="SIRTUIN"/>
    <property type="match status" value="1"/>
</dbReference>
<dbReference type="Gene3D" id="3.30.1600.10">
    <property type="entry name" value="SIR2/SIRT2 'Small Domain"/>
    <property type="match status" value="1"/>
</dbReference>
<dbReference type="PANTHER" id="PTHR11085">
    <property type="entry name" value="NAD-DEPENDENT PROTEIN DEACYLASE SIRTUIN-5, MITOCHONDRIAL-RELATED"/>
    <property type="match status" value="1"/>
</dbReference>
<evidence type="ECO:0000256" key="4">
    <source>
        <dbReference type="PROSITE-ProRule" id="PRU00236"/>
    </source>
</evidence>
<accession>A0A4S3K150</accession>
<dbReference type="OrthoDB" id="9800582at2"/>
<evidence type="ECO:0000313" key="6">
    <source>
        <dbReference type="EMBL" id="TDU30829.1"/>
    </source>
</evidence>
<reference evidence="6 7" key="1">
    <citation type="submission" date="2019-03" db="EMBL/GenBank/DDBJ databases">
        <title>Genomic Encyclopedia of Type Strains, Phase IV (KMG-IV): sequencing the most valuable type-strain genomes for metagenomic binning, comparative biology and taxonomic classification.</title>
        <authorList>
            <person name="Goeker M."/>
        </authorList>
    </citation>
    <scope>NUCLEOTIDE SEQUENCE [LARGE SCALE GENOMIC DNA]</scope>
    <source>
        <strain evidence="6 7">DSM 26377</strain>
    </source>
</reference>
<dbReference type="InterPro" id="IPR003000">
    <property type="entry name" value="Sirtuin"/>
</dbReference>
<proteinExistence type="predicted"/>
<dbReference type="RefSeq" id="WP_133879468.1">
    <property type="nucleotide sequence ID" value="NZ_MWIN01000023.1"/>
</dbReference>
<keyword evidence="7" id="KW-1185">Reference proteome</keyword>
<dbReference type="Pfam" id="PF02146">
    <property type="entry name" value="SIR2"/>
    <property type="match status" value="1"/>
</dbReference>
<evidence type="ECO:0000256" key="3">
    <source>
        <dbReference type="ARBA" id="ARBA00023027"/>
    </source>
</evidence>
<dbReference type="EMBL" id="SOBT01000008">
    <property type="protein sequence ID" value="TDU30829.1"/>
    <property type="molecule type" value="Genomic_DNA"/>
</dbReference>
<organism evidence="6 7">
    <name type="scientific">Panacagrimonas perspica</name>
    <dbReference type="NCBI Taxonomy" id="381431"/>
    <lineage>
        <taxon>Bacteria</taxon>
        <taxon>Pseudomonadati</taxon>
        <taxon>Pseudomonadota</taxon>
        <taxon>Gammaproteobacteria</taxon>
        <taxon>Nevskiales</taxon>
        <taxon>Nevskiaceae</taxon>
        <taxon>Panacagrimonas</taxon>
    </lineage>
</organism>
<keyword evidence="3" id="KW-0520">NAD</keyword>
<protein>
    <recommendedName>
        <fullName evidence="1">protein acetyllysine N-acetyltransferase</fullName>
        <ecNumber evidence="1">2.3.1.286</ecNumber>
    </recommendedName>
</protein>
<dbReference type="EC" id="2.3.1.286" evidence="1"/>
<dbReference type="InterPro" id="IPR026591">
    <property type="entry name" value="Sirtuin_cat_small_dom_sf"/>
</dbReference>
<feature type="domain" description="Deacetylase sirtuin-type" evidence="5">
    <location>
        <begin position="1"/>
        <end position="236"/>
    </location>
</feature>
<evidence type="ECO:0000256" key="1">
    <source>
        <dbReference type="ARBA" id="ARBA00012928"/>
    </source>
</evidence>
<dbReference type="Gene3D" id="3.40.50.1220">
    <property type="entry name" value="TPP-binding domain"/>
    <property type="match status" value="1"/>
</dbReference>
<dbReference type="InterPro" id="IPR026590">
    <property type="entry name" value="Ssirtuin_cat_dom"/>
</dbReference>
<dbReference type="GO" id="GO:0017136">
    <property type="term" value="F:histone deacetylase activity, NAD-dependent"/>
    <property type="evidence" value="ECO:0007669"/>
    <property type="project" value="TreeGrafter"/>
</dbReference>
<gene>
    <name evidence="6" type="ORF">DFR24_0185</name>
</gene>
<dbReference type="InterPro" id="IPR050134">
    <property type="entry name" value="NAD-dep_sirtuin_deacylases"/>
</dbReference>
<dbReference type="PANTHER" id="PTHR11085:SF13">
    <property type="entry name" value="NAD-DEPENDENT PROTEIN DEACYLASE"/>
    <property type="match status" value="1"/>
</dbReference>
<comment type="caution">
    <text evidence="6">The sequence shown here is derived from an EMBL/GenBank/DDBJ whole genome shotgun (WGS) entry which is preliminary data.</text>
</comment>
<dbReference type="Proteomes" id="UP000295341">
    <property type="component" value="Unassembled WGS sequence"/>
</dbReference>
<dbReference type="GO" id="GO:0070403">
    <property type="term" value="F:NAD+ binding"/>
    <property type="evidence" value="ECO:0007669"/>
    <property type="project" value="InterPro"/>
</dbReference>